<proteinExistence type="predicted"/>
<feature type="signal peptide" evidence="11">
    <location>
        <begin position="1"/>
        <end position="20"/>
    </location>
</feature>
<evidence type="ECO:0000256" key="6">
    <source>
        <dbReference type="ARBA" id="ARBA00022729"/>
    </source>
</evidence>
<dbReference type="OrthoDB" id="5289162at2"/>
<evidence type="ECO:0000256" key="8">
    <source>
        <dbReference type="ARBA" id="ARBA00023114"/>
    </source>
</evidence>
<evidence type="ECO:0000313" key="13">
    <source>
        <dbReference type="EMBL" id="MVX57754.1"/>
    </source>
</evidence>
<dbReference type="GO" id="GO:0046930">
    <property type="term" value="C:pore complex"/>
    <property type="evidence" value="ECO:0007669"/>
    <property type="project" value="UniProtKB-KW"/>
</dbReference>
<evidence type="ECO:0000256" key="7">
    <source>
        <dbReference type="ARBA" id="ARBA00023065"/>
    </source>
</evidence>
<keyword evidence="9" id="KW-0472">Membrane</keyword>
<evidence type="ECO:0000313" key="14">
    <source>
        <dbReference type="Proteomes" id="UP000472580"/>
    </source>
</evidence>
<keyword evidence="10" id="KW-0998">Cell outer membrane</keyword>
<dbReference type="RefSeq" id="WP_160336170.1">
    <property type="nucleotide sequence ID" value="NZ_WSRP01000044.1"/>
</dbReference>
<evidence type="ECO:0000256" key="1">
    <source>
        <dbReference type="ARBA" id="ARBA00004571"/>
    </source>
</evidence>
<name>A0A6L6YK23_9BURK</name>
<evidence type="ECO:0000256" key="9">
    <source>
        <dbReference type="ARBA" id="ARBA00023136"/>
    </source>
</evidence>
<protein>
    <submittedName>
        <fullName evidence="13">Porin</fullName>
    </submittedName>
</protein>
<evidence type="ECO:0000259" key="12">
    <source>
        <dbReference type="Pfam" id="PF13609"/>
    </source>
</evidence>
<dbReference type="SUPFAM" id="SSF56935">
    <property type="entry name" value="Porins"/>
    <property type="match status" value="1"/>
</dbReference>
<dbReference type="InterPro" id="IPR033900">
    <property type="entry name" value="Gram_neg_porin_domain"/>
</dbReference>
<keyword evidence="3" id="KW-0813">Transport</keyword>
<comment type="subcellular location">
    <subcellularLocation>
        <location evidence="1">Cell outer membrane</location>
        <topology evidence="1">Multi-pass membrane protein</topology>
    </subcellularLocation>
</comment>
<dbReference type="Proteomes" id="UP000472580">
    <property type="component" value="Unassembled WGS sequence"/>
</dbReference>
<evidence type="ECO:0000256" key="5">
    <source>
        <dbReference type="ARBA" id="ARBA00022692"/>
    </source>
</evidence>
<evidence type="ECO:0000256" key="3">
    <source>
        <dbReference type="ARBA" id="ARBA00022448"/>
    </source>
</evidence>
<evidence type="ECO:0000256" key="4">
    <source>
        <dbReference type="ARBA" id="ARBA00022452"/>
    </source>
</evidence>
<keyword evidence="8" id="KW-0626">Porin</keyword>
<reference evidence="13 14" key="1">
    <citation type="submission" date="2019-12" db="EMBL/GenBank/DDBJ databases">
        <title>Microbes associate with the intestines of laboratory mice.</title>
        <authorList>
            <person name="Navarre W."/>
            <person name="Wong E."/>
        </authorList>
    </citation>
    <scope>NUCLEOTIDE SEQUENCE [LARGE SCALE GENOMIC DNA]</scope>
    <source>
        <strain evidence="13 14">NM82_D38</strain>
    </source>
</reference>
<dbReference type="Gene3D" id="2.40.160.10">
    <property type="entry name" value="Porin"/>
    <property type="match status" value="1"/>
</dbReference>
<comment type="caution">
    <text evidence="13">The sequence shown here is derived from an EMBL/GenBank/DDBJ whole genome shotgun (WGS) entry which is preliminary data.</text>
</comment>
<gene>
    <name evidence="13" type="ORF">E5987_11215</name>
</gene>
<sequence length="369" mass="40080">MKKTLLAAAALMAISSVSQAAQVEVFGAVDEFVAVNSTGGKWKSALMSGGAGASHVGIKGVEDLGNGVQVFFNLDQAFLTDDGSKTFGNDGRAFSREANLGIRGKYGSLSFGRQYTPHFLVFAMYDPTELSLGSSDSPYFFPGRTSVTSQDGNLVRSDNSFMYVLPTSFGMTNFFYVSLGEHKNAAGSQNSNSKGNIYNYAAKFDYGKFSAMGSYLFRKFSPDGQDASWNNQYVNLAVSYDFGVTKPVVQFTKKFTNDETNSANFWMAQIGTSTPLFGGKWMISGSYMKDQTRSDADAWSLGTKYAYPLSKRTRIYGGVEAVFNDTNAGYAIEAGPDSSLHFNLGGNEYGTDYIGENAVQFFVGMSHQF</sequence>
<dbReference type="GO" id="GO:0015288">
    <property type="term" value="F:porin activity"/>
    <property type="evidence" value="ECO:0007669"/>
    <property type="project" value="UniProtKB-KW"/>
</dbReference>
<dbReference type="PANTHER" id="PTHR34501">
    <property type="entry name" value="PROTEIN YDDL-RELATED"/>
    <property type="match status" value="1"/>
</dbReference>
<feature type="domain" description="Porin" evidence="12">
    <location>
        <begin position="7"/>
        <end position="326"/>
    </location>
</feature>
<dbReference type="EMBL" id="WSRP01000044">
    <property type="protein sequence ID" value="MVX57754.1"/>
    <property type="molecule type" value="Genomic_DNA"/>
</dbReference>
<keyword evidence="14" id="KW-1185">Reference proteome</keyword>
<evidence type="ECO:0000256" key="10">
    <source>
        <dbReference type="ARBA" id="ARBA00023237"/>
    </source>
</evidence>
<keyword evidence="4" id="KW-1134">Transmembrane beta strand</keyword>
<dbReference type="PANTHER" id="PTHR34501:SF9">
    <property type="entry name" value="MAJOR OUTER MEMBRANE PROTEIN P.IA"/>
    <property type="match status" value="1"/>
</dbReference>
<dbReference type="InterPro" id="IPR023614">
    <property type="entry name" value="Porin_dom_sf"/>
</dbReference>
<evidence type="ECO:0000256" key="2">
    <source>
        <dbReference type="ARBA" id="ARBA00011233"/>
    </source>
</evidence>
<dbReference type="GO" id="GO:0009279">
    <property type="term" value="C:cell outer membrane"/>
    <property type="evidence" value="ECO:0007669"/>
    <property type="project" value="UniProtKB-SubCell"/>
</dbReference>
<comment type="subunit">
    <text evidence="2">Homotrimer.</text>
</comment>
<evidence type="ECO:0000256" key="11">
    <source>
        <dbReference type="SAM" id="SignalP"/>
    </source>
</evidence>
<feature type="chain" id="PRO_5026750825" evidence="11">
    <location>
        <begin position="21"/>
        <end position="369"/>
    </location>
</feature>
<dbReference type="GO" id="GO:0006811">
    <property type="term" value="P:monoatomic ion transport"/>
    <property type="evidence" value="ECO:0007669"/>
    <property type="project" value="UniProtKB-KW"/>
</dbReference>
<dbReference type="CDD" id="cd00342">
    <property type="entry name" value="gram_neg_porins"/>
    <property type="match status" value="1"/>
</dbReference>
<accession>A0A6L6YK23</accession>
<keyword evidence="6 11" id="KW-0732">Signal</keyword>
<dbReference type="AlphaFoldDB" id="A0A6L6YK23"/>
<keyword evidence="7" id="KW-0406">Ion transport</keyword>
<organism evidence="13 14">
    <name type="scientific">Parasutterella muris</name>
    <dbReference type="NCBI Taxonomy" id="2565572"/>
    <lineage>
        <taxon>Bacteria</taxon>
        <taxon>Pseudomonadati</taxon>
        <taxon>Pseudomonadota</taxon>
        <taxon>Betaproteobacteria</taxon>
        <taxon>Burkholderiales</taxon>
        <taxon>Sutterellaceae</taxon>
        <taxon>Parasutterella</taxon>
    </lineage>
</organism>
<keyword evidence="5" id="KW-0812">Transmembrane</keyword>
<dbReference type="InterPro" id="IPR050298">
    <property type="entry name" value="Gram-neg_bact_OMP"/>
</dbReference>
<dbReference type="Pfam" id="PF13609">
    <property type="entry name" value="Porin_4"/>
    <property type="match status" value="1"/>
</dbReference>